<dbReference type="PROSITE" id="PS50886">
    <property type="entry name" value="TRBD"/>
    <property type="match status" value="1"/>
</dbReference>
<dbReference type="InterPro" id="IPR020825">
    <property type="entry name" value="Phe-tRNA_synthase-like_B3/B4"/>
</dbReference>
<dbReference type="Pfam" id="PF03147">
    <property type="entry name" value="FDX-ACB"/>
    <property type="match status" value="1"/>
</dbReference>
<dbReference type="SMART" id="SM00873">
    <property type="entry name" value="B3_4"/>
    <property type="match status" value="1"/>
</dbReference>
<evidence type="ECO:0000256" key="6">
    <source>
        <dbReference type="ARBA" id="ARBA00022598"/>
    </source>
</evidence>
<dbReference type="InterPro" id="IPR033714">
    <property type="entry name" value="tRNA_bind_bactPheRS"/>
</dbReference>
<feature type="binding site" evidence="15">
    <location>
        <position position="477"/>
    </location>
    <ligand>
        <name>Mg(2+)</name>
        <dbReference type="ChEBI" id="CHEBI:18420"/>
        <note>shared with alpha subunit</note>
    </ligand>
</feature>
<dbReference type="OrthoDB" id="9805455at2"/>
<evidence type="ECO:0000256" key="16">
    <source>
        <dbReference type="PROSITE-ProRule" id="PRU00209"/>
    </source>
</evidence>
<dbReference type="EC" id="6.1.1.20" evidence="15"/>
<evidence type="ECO:0000256" key="7">
    <source>
        <dbReference type="ARBA" id="ARBA00022723"/>
    </source>
</evidence>
<evidence type="ECO:0000256" key="4">
    <source>
        <dbReference type="ARBA" id="ARBA00022490"/>
    </source>
</evidence>
<dbReference type="FunFam" id="3.50.40.10:FF:000001">
    <property type="entry name" value="Phenylalanine--tRNA ligase beta subunit"/>
    <property type="match status" value="1"/>
</dbReference>
<dbReference type="SUPFAM" id="SSF55681">
    <property type="entry name" value="Class II aaRS and biotin synthetases"/>
    <property type="match status" value="1"/>
</dbReference>
<evidence type="ECO:0000256" key="11">
    <source>
        <dbReference type="ARBA" id="ARBA00022884"/>
    </source>
</evidence>
<dbReference type="GO" id="GO:0006432">
    <property type="term" value="P:phenylalanyl-tRNA aminoacylation"/>
    <property type="evidence" value="ECO:0007669"/>
    <property type="project" value="UniProtKB-UniRule"/>
</dbReference>
<keyword evidence="7 15" id="KW-0479">Metal-binding</keyword>
<dbReference type="InterPro" id="IPR045864">
    <property type="entry name" value="aa-tRNA-synth_II/BPL/LPL"/>
</dbReference>
<evidence type="ECO:0000256" key="2">
    <source>
        <dbReference type="ARBA" id="ARBA00008653"/>
    </source>
</evidence>
<feature type="binding site" evidence="15">
    <location>
        <position position="478"/>
    </location>
    <ligand>
        <name>Mg(2+)</name>
        <dbReference type="ChEBI" id="CHEBI:18420"/>
        <note>shared with alpha subunit</note>
    </ligand>
</feature>
<dbReference type="Pfam" id="PF17759">
    <property type="entry name" value="tRNA_synthFbeta"/>
    <property type="match status" value="1"/>
</dbReference>
<feature type="domain" description="TRNA-binding" evidence="17">
    <location>
        <begin position="42"/>
        <end position="155"/>
    </location>
</feature>
<keyword evidence="12 15" id="KW-0648">Protein biosynthesis</keyword>
<dbReference type="Proteomes" id="UP000248536">
    <property type="component" value="Chromosome"/>
</dbReference>
<keyword evidence="9 15" id="KW-0067">ATP-binding</keyword>
<keyword evidence="10 15" id="KW-0460">Magnesium</keyword>
<dbReference type="CDD" id="cd00769">
    <property type="entry name" value="PheRS_beta_core"/>
    <property type="match status" value="1"/>
</dbReference>
<dbReference type="GO" id="GO:0000287">
    <property type="term" value="F:magnesium ion binding"/>
    <property type="evidence" value="ECO:0007669"/>
    <property type="project" value="UniProtKB-UniRule"/>
</dbReference>
<dbReference type="GO" id="GO:0004826">
    <property type="term" value="F:phenylalanine-tRNA ligase activity"/>
    <property type="evidence" value="ECO:0007669"/>
    <property type="project" value="UniProtKB-UniRule"/>
</dbReference>
<evidence type="ECO:0000313" key="20">
    <source>
        <dbReference type="EMBL" id="AWX46331.1"/>
    </source>
</evidence>
<dbReference type="Gene3D" id="3.30.930.10">
    <property type="entry name" value="Bira Bifunctional Protein, Domain 2"/>
    <property type="match status" value="1"/>
</dbReference>
<dbReference type="InterPro" id="IPR012340">
    <property type="entry name" value="NA-bd_OB-fold"/>
</dbReference>
<accession>A0A2Z4LWL0</accession>
<dbReference type="RefSeq" id="WP_112379624.1">
    <property type="nucleotide sequence ID" value="NZ_CP030104.1"/>
</dbReference>
<dbReference type="InterPro" id="IPR005147">
    <property type="entry name" value="tRNA_synthase_B5-dom"/>
</dbReference>
<dbReference type="SUPFAM" id="SSF56037">
    <property type="entry name" value="PheT/TilS domain"/>
    <property type="match status" value="1"/>
</dbReference>
<feature type="domain" description="FDX-ACB" evidence="18">
    <location>
        <begin position="713"/>
        <end position="806"/>
    </location>
</feature>
<sequence length="806" mass="90376">MKISYNWLKQFLQIDWNAEKTGELLTNLGLEVEGISNFESVKGALRGIVIGHVLTCDKHPNADKLKLTTVDIGTESPLQIVCGAPNVAVGQKVPVATIGTTLYTKNGEPWKIKKGKIRGEESQGMICAEDEIGLGEGHDGIMVLSEILEPGTPCSEVFEIENDEVFEIGLTPNRSDAMSHFGVARDLKAGLEQQEIQKQLVTPSTSNFTIDNRSLKIDVEVEDSNLAPRYCGVTISNIIVQESPHWLKNRLKAIGLTPINNVVDITNYVLHDLGQPLHAFDAAKIKGGKIEVKTLPSGTKFKTLDNVERELHEDDLMICDSEKPMCIAGVFGGIHSGVTEHTSSIFLESAYFDAVSIRKTAKRHSLNTDASFRFERGIDINITEYALKRAALLIKEIAGGDISSEVVDLYPKKPSERQVFLTFDKINSLIGQEIPRDSIKSILSSLEIKVNNVTESGLGLTIPFYRVDVEREVDVIEEILRVYGYNNIDYKEKLTASIAKTTKFENHRIQNLIGNVLAAQGFYEIMTNSLVAADTQNILNNEKETVEMLNPLSADLSALRTSMLFSGLQTVSYNNNRQKIDLKLFEFGKTYHKEIAKNNERQHLSIFVTGNRVKSNWLSSSEKSNFFYLKGIVESIMKRLGLHDINVEPNNNIVYSEGLACKYNGKHIGTFGVVSKPMLSQFDIKQDVFYADLDWDIIMDSIETKNVTFKEIPKFPGVSRDFALQIDENISYQQVYDLAWETEKKLLKNVNLFDVYKGEKLPDGKKSYAVSFTLMDENKTLTDKQIDKIMNKLLVKYKENLGAELR</sequence>
<dbReference type="SUPFAM" id="SSF50249">
    <property type="entry name" value="Nucleic acid-binding proteins"/>
    <property type="match status" value="1"/>
</dbReference>
<dbReference type="FunFam" id="3.30.70.380:FF:000001">
    <property type="entry name" value="Phenylalanine--tRNA ligase beta subunit"/>
    <property type="match status" value="1"/>
</dbReference>
<dbReference type="PROSITE" id="PS51483">
    <property type="entry name" value="B5"/>
    <property type="match status" value="1"/>
</dbReference>
<comment type="similarity">
    <text evidence="2 15">Belongs to the phenylalanyl-tRNA synthetase beta subunit family. Type 1 subfamily.</text>
</comment>
<organism evidence="20 21">
    <name type="scientific">Flagellimonas maritima</name>
    <dbReference type="NCBI Taxonomy" id="1383885"/>
    <lineage>
        <taxon>Bacteria</taxon>
        <taxon>Pseudomonadati</taxon>
        <taxon>Bacteroidota</taxon>
        <taxon>Flavobacteriia</taxon>
        <taxon>Flavobacteriales</taxon>
        <taxon>Flavobacteriaceae</taxon>
        <taxon>Flagellimonas</taxon>
    </lineage>
</organism>
<gene>
    <name evidence="15 20" type="primary">pheT</name>
    <name evidence="20" type="ORF">HME9304_03364</name>
</gene>
<dbReference type="Gene3D" id="3.30.70.380">
    <property type="entry name" value="Ferrodoxin-fold anticodon-binding domain"/>
    <property type="match status" value="1"/>
</dbReference>
<dbReference type="HAMAP" id="MF_00283">
    <property type="entry name" value="Phe_tRNA_synth_beta1"/>
    <property type="match status" value="1"/>
</dbReference>
<feature type="binding site" evidence="15">
    <location>
        <position position="468"/>
    </location>
    <ligand>
        <name>Mg(2+)</name>
        <dbReference type="ChEBI" id="CHEBI:18420"/>
        <note>shared with alpha subunit</note>
    </ligand>
</feature>
<dbReference type="InterPro" id="IPR009061">
    <property type="entry name" value="DNA-bd_dom_put_sf"/>
</dbReference>
<dbReference type="NCBIfam" id="TIGR00472">
    <property type="entry name" value="pheT_bact"/>
    <property type="match status" value="1"/>
</dbReference>
<evidence type="ECO:0000256" key="12">
    <source>
        <dbReference type="ARBA" id="ARBA00022917"/>
    </source>
</evidence>
<comment type="subunit">
    <text evidence="3 15">Tetramer of two alpha and two beta subunits.</text>
</comment>
<evidence type="ECO:0000256" key="13">
    <source>
        <dbReference type="ARBA" id="ARBA00023146"/>
    </source>
</evidence>
<dbReference type="InterPro" id="IPR002547">
    <property type="entry name" value="tRNA-bd_dom"/>
</dbReference>
<dbReference type="InterPro" id="IPR045060">
    <property type="entry name" value="Phe-tRNA-ligase_IIc_bsu"/>
</dbReference>
<evidence type="ECO:0000256" key="8">
    <source>
        <dbReference type="ARBA" id="ARBA00022741"/>
    </source>
</evidence>
<name>A0A2Z4LWL0_9FLAO</name>
<evidence type="ECO:0000256" key="15">
    <source>
        <dbReference type="HAMAP-Rule" id="MF_00283"/>
    </source>
</evidence>
<keyword evidence="8 15" id="KW-0547">Nucleotide-binding</keyword>
<dbReference type="EMBL" id="CP030104">
    <property type="protein sequence ID" value="AWX46331.1"/>
    <property type="molecule type" value="Genomic_DNA"/>
</dbReference>
<dbReference type="InterPro" id="IPR004532">
    <property type="entry name" value="Phe-tRNA-ligase_IIc_bsu_bact"/>
</dbReference>
<dbReference type="GO" id="GO:0005524">
    <property type="term" value="F:ATP binding"/>
    <property type="evidence" value="ECO:0007669"/>
    <property type="project" value="UniProtKB-UniRule"/>
</dbReference>
<feature type="domain" description="B5" evidence="19">
    <location>
        <begin position="414"/>
        <end position="490"/>
    </location>
</feature>
<dbReference type="InterPro" id="IPR036690">
    <property type="entry name" value="Fdx_antiC-bd_sf"/>
</dbReference>
<dbReference type="GO" id="GO:0000049">
    <property type="term" value="F:tRNA binding"/>
    <property type="evidence" value="ECO:0007669"/>
    <property type="project" value="UniProtKB-UniRule"/>
</dbReference>
<proteinExistence type="inferred from homology"/>
<evidence type="ECO:0000256" key="10">
    <source>
        <dbReference type="ARBA" id="ARBA00022842"/>
    </source>
</evidence>
<evidence type="ECO:0000259" key="18">
    <source>
        <dbReference type="PROSITE" id="PS51447"/>
    </source>
</evidence>
<keyword evidence="5 16" id="KW-0820">tRNA-binding</keyword>
<dbReference type="PROSITE" id="PS51447">
    <property type="entry name" value="FDX_ACB"/>
    <property type="match status" value="1"/>
</dbReference>
<dbReference type="KEGG" id="spon:HME9304_03364"/>
<dbReference type="FunFam" id="2.40.50.140:FF:000045">
    <property type="entry name" value="Phenylalanine--tRNA ligase beta subunit"/>
    <property type="match status" value="1"/>
</dbReference>
<evidence type="ECO:0000259" key="17">
    <source>
        <dbReference type="PROSITE" id="PS50886"/>
    </source>
</evidence>
<dbReference type="Pfam" id="PF01588">
    <property type="entry name" value="tRNA_bind"/>
    <property type="match status" value="1"/>
</dbReference>
<dbReference type="GO" id="GO:0009328">
    <property type="term" value="C:phenylalanine-tRNA ligase complex"/>
    <property type="evidence" value="ECO:0007669"/>
    <property type="project" value="TreeGrafter"/>
</dbReference>
<evidence type="ECO:0000256" key="1">
    <source>
        <dbReference type="ARBA" id="ARBA00004496"/>
    </source>
</evidence>
<dbReference type="InterPro" id="IPR041616">
    <property type="entry name" value="PheRS_beta_core"/>
</dbReference>
<dbReference type="InterPro" id="IPR005146">
    <property type="entry name" value="B3/B4_tRNA-bd"/>
</dbReference>
<dbReference type="SMART" id="SM00896">
    <property type="entry name" value="FDX-ACB"/>
    <property type="match status" value="1"/>
</dbReference>
<evidence type="ECO:0000256" key="3">
    <source>
        <dbReference type="ARBA" id="ARBA00011209"/>
    </source>
</evidence>
<dbReference type="SUPFAM" id="SSF54991">
    <property type="entry name" value="Anticodon-binding domain of PheRS"/>
    <property type="match status" value="1"/>
</dbReference>
<dbReference type="PANTHER" id="PTHR10947">
    <property type="entry name" value="PHENYLALANYL-TRNA SYNTHETASE BETA CHAIN AND LEUCINE-RICH REPEAT-CONTAINING PROTEIN 47"/>
    <property type="match status" value="1"/>
</dbReference>
<keyword evidence="21" id="KW-1185">Reference proteome</keyword>
<feature type="binding site" evidence="15">
    <location>
        <position position="474"/>
    </location>
    <ligand>
        <name>Mg(2+)</name>
        <dbReference type="ChEBI" id="CHEBI:18420"/>
        <note>shared with alpha subunit</note>
    </ligand>
</feature>
<evidence type="ECO:0000259" key="19">
    <source>
        <dbReference type="PROSITE" id="PS51483"/>
    </source>
</evidence>
<comment type="cofactor">
    <cofactor evidence="15">
        <name>Mg(2+)</name>
        <dbReference type="ChEBI" id="CHEBI:18420"/>
    </cofactor>
    <text evidence="15">Binds 2 magnesium ions per tetramer.</text>
</comment>
<dbReference type="Pfam" id="PF03484">
    <property type="entry name" value="B5"/>
    <property type="match status" value="1"/>
</dbReference>
<reference evidence="20 21" key="1">
    <citation type="submission" date="2018-06" db="EMBL/GenBank/DDBJ databases">
        <title>Spongiibacterium sp. HME9304 Genome sequencing and assembly.</title>
        <authorList>
            <person name="Kang H."/>
            <person name="Kim H."/>
            <person name="Joh K."/>
        </authorList>
    </citation>
    <scope>NUCLEOTIDE SEQUENCE [LARGE SCALE GENOMIC DNA]</scope>
    <source>
        <strain evidence="20 21">HME9304</strain>
    </source>
</reference>
<dbReference type="CDD" id="cd02796">
    <property type="entry name" value="tRNA_bind_bactPheRS"/>
    <property type="match status" value="1"/>
</dbReference>
<keyword evidence="13 15" id="KW-0030">Aminoacyl-tRNA synthetase</keyword>
<evidence type="ECO:0000256" key="9">
    <source>
        <dbReference type="ARBA" id="ARBA00022840"/>
    </source>
</evidence>
<dbReference type="Gene3D" id="2.40.50.140">
    <property type="entry name" value="Nucleic acid-binding proteins"/>
    <property type="match status" value="1"/>
</dbReference>
<keyword evidence="6 15" id="KW-0436">Ligase</keyword>
<evidence type="ECO:0000256" key="14">
    <source>
        <dbReference type="ARBA" id="ARBA00049255"/>
    </source>
</evidence>
<protein>
    <recommendedName>
        <fullName evidence="15">Phenylalanine--tRNA ligase beta subunit</fullName>
        <ecNumber evidence="15">6.1.1.20</ecNumber>
    </recommendedName>
    <alternativeName>
        <fullName evidence="15">Phenylalanyl-tRNA synthetase beta subunit</fullName>
        <shortName evidence="15">PheRS</shortName>
    </alternativeName>
</protein>
<keyword evidence="4 15" id="KW-0963">Cytoplasm</keyword>
<dbReference type="NCBIfam" id="NF045760">
    <property type="entry name" value="YtpR"/>
    <property type="match status" value="1"/>
</dbReference>
<evidence type="ECO:0000256" key="5">
    <source>
        <dbReference type="ARBA" id="ARBA00022555"/>
    </source>
</evidence>
<evidence type="ECO:0000313" key="21">
    <source>
        <dbReference type="Proteomes" id="UP000248536"/>
    </source>
</evidence>
<dbReference type="Gene3D" id="3.30.56.10">
    <property type="match status" value="2"/>
</dbReference>
<dbReference type="Pfam" id="PF03483">
    <property type="entry name" value="B3_4"/>
    <property type="match status" value="1"/>
</dbReference>
<keyword evidence="11 16" id="KW-0694">RNA-binding</keyword>
<dbReference type="InterPro" id="IPR005121">
    <property type="entry name" value="Fdx_antiC-bd"/>
</dbReference>
<dbReference type="SMART" id="SM00874">
    <property type="entry name" value="B5"/>
    <property type="match status" value="1"/>
</dbReference>
<dbReference type="AlphaFoldDB" id="A0A2Z4LWL0"/>
<dbReference type="Gene3D" id="3.50.40.10">
    <property type="entry name" value="Phenylalanyl-trna Synthetase, Chain B, domain 3"/>
    <property type="match status" value="1"/>
</dbReference>
<dbReference type="SUPFAM" id="SSF46955">
    <property type="entry name" value="Putative DNA-binding domain"/>
    <property type="match status" value="1"/>
</dbReference>
<comment type="subcellular location">
    <subcellularLocation>
        <location evidence="1 15">Cytoplasm</location>
    </subcellularLocation>
</comment>
<dbReference type="PANTHER" id="PTHR10947:SF0">
    <property type="entry name" value="PHENYLALANINE--TRNA LIGASE BETA SUBUNIT"/>
    <property type="match status" value="1"/>
</dbReference>
<comment type="catalytic activity">
    <reaction evidence="14 15">
        <text>tRNA(Phe) + L-phenylalanine + ATP = L-phenylalanyl-tRNA(Phe) + AMP + diphosphate + H(+)</text>
        <dbReference type="Rhea" id="RHEA:19413"/>
        <dbReference type="Rhea" id="RHEA-COMP:9668"/>
        <dbReference type="Rhea" id="RHEA-COMP:9699"/>
        <dbReference type="ChEBI" id="CHEBI:15378"/>
        <dbReference type="ChEBI" id="CHEBI:30616"/>
        <dbReference type="ChEBI" id="CHEBI:33019"/>
        <dbReference type="ChEBI" id="CHEBI:58095"/>
        <dbReference type="ChEBI" id="CHEBI:78442"/>
        <dbReference type="ChEBI" id="CHEBI:78531"/>
        <dbReference type="ChEBI" id="CHEBI:456215"/>
        <dbReference type="EC" id="6.1.1.20"/>
    </reaction>
</comment>